<organism evidence="1 2">
    <name type="scientific">Collimonas arenae</name>
    <dbReference type="NCBI Taxonomy" id="279058"/>
    <lineage>
        <taxon>Bacteria</taxon>
        <taxon>Pseudomonadati</taxon>
        <taxon>Pseudomonadota</taxon>
        <taxon>Betaproteobacteria</taxon>
        <taxon>Burkholderiales</taxon>
        <taxon>Oxalobacteraceae</taxon>
        <taxon>Collimonas</taxon>
    </lineage>
</organism>
<reference evidence="1 2" key="1">
    <citation type="submission" date="2015-11" db="EMBL/GenBank/DDBJ databases">
        <title>Exploring the genomic traits of fungus-feeding bacterial genus Collimonas.</title>
        <authorList>
            <person name="Song C."/>
            <person name="Schmidt R."/>
            <person name="de Jager V."/>
            <person name="Krzyzanowska D."/>
            <person name="Jongedijk E."/>
            <person name="Cankar K."/>
            <person name="Beekwilder J."/>
            <person name="van Veen A."/>
            <person name="de Boer W."/>
            <person name="van Veen J.A."/>
            <person name="Garbeva P."/>
        </authorList>
    </citation>
    <scope>NUCLEOTIDE SEQUENCE [LARGE SCALE GENOMIC DNA]</scope>
    <source>
        <strain evidence="1 2">Ter282</strain>
    </source>
</reference>
<dbReference type="InterPro" id="IPR031982">
    <property type="entry name" value="PilE-like"/>
</dbReference>
<evidence type="ECO:0000313" key="2">
    <source>
        <dbReference type="Proteomes" id="UP000071778"/>
    </source>
</evidence>
<name>A0A127QML8_9BURK</name>
<dbReference type="Proteomes" id="UP000071778">
    <property type="component" value="Chromosome"/>
</dbReference>
<dbReference type="SUPFAM" id="SSF54523">
    <property type="entry name" value="Pili subunits"/>
    <property type="match status" value="1"/>
</dbReference>
<gene>
    <name evidence="1" type="ORF">CAter282_3624</name>
</gene>
<dbReference type="Gene3D" id="3.30.700.10">
    <property type="entry name" value="Glycoprotein, Type 4 Pilin"/>
    <property type="match status" value="1"/>
</dbReference>
<dbReference type="PATRIC" id="fig|279058.18.peg.3563"/>
<dbReference type="EMBL" id="CP013235">
    <property type="protein sequence ID" value="AMP11307.1"/>
    <property type="molecule type" value="Genomic_DNA"/>
</dbReference>
<sequence>MVVVAVVAILAAIAVPSYTQYVQRGYRAQAMATLLKHANWMQQQYTVNSSYRQPDGSALSLPVVSDGGTRYAYKINASTNSTFELTATPTPNDKCGTFSLDNSGKRGVTGGRAPAASVADCWAGR</sequence>
<dbReference type="Pfam" id="PF16732">
    <property type="entry name" value="ComP_DUS"/>
    <property type="match status" value="1"/>
</dbReference>
<accession>A0A127QML8</accession>
<dbReference type="InterPro" id="IPR045584">
    <property type="entry name" value="Pilin-like"/>
</dbReference>
<protein>
    <submittedName>
        <fullName evidence="1">Putative type IV pilin PilE</fullName>
    </submittedName>
</protein>
<evidence type="ECO:0000313" key="1">
    <source>
        <dbReference type="EMBL" id="AMP11307.1"/>
    </source>
</evidence>
<dbReference type="AlphaFoldDB" id="A0A127QML8"/>
<keyword evidence="2" id="KW-1185">Reference proteome</keyword>
<dbReference type="GO" id="GO:0043683">
    <property type="term" value="P:type IV pilus assembly"/>
    <property type="evidence" value="ECO:0007669"/>
    <property type="project" value="InterPro"/>
</dbReference>
<proteinExistence type="predicted"/>